<accession>A0A2L2YLP6</accession>
<protein>
    <submittedName>
        <fullName evidence="1">Fatty acid-binding protein</fullName>
    </submittedName>
</protein>
<dbReference type="InterPro" id="IPR012674">
    <property type="entry name" value="Calycin"/>
</dbReference>
<dbReference type="OrthoDB" id="354351at2759"/>
<dbReference type="AlphaFoldDB" id="A0A2L2YLP6"/>
<organism evidence="1">
    <name type="scientific">Parasteatoda tepidariorum</name>
    <name type="common">Common house spider</name>
    <name type="synonym">Achaearanea tepidariorum</name>
    <dbReference type="NCBI Taxonomy" id="114398"/>
    <lineage>
        <taxon>Eukaryota</taxon>
        <taxon>Metazoa</taxon>
        <taxon>Ecdysozoa</taxon>
        <taxon>Arthropoda</taxon>
        <taxon>Chelicerata</taxon>
        <taxon>Arachnida</taxon>
        <taxon>Araneae</taxon>
        <taxon>Araneomorphae</taxon>
        <taxon>Entelegynae</taxon>
        <taxon>Araneoidea</taxon>
        <taxon>Theridiidae</taxon>
        <taxon>Parasteatoda</taxon>
    </lineage>
</organism>
<dbReference type="EMBL" id="IAAA01036598">
    <property type="protein sequence ID" value="LAA09048.1"/>
    <property type="molecule type" value="mRNA"/>
</dbReference>
<proteinExistence type="evidence at transcript level"/>
<reference evidence="1" key="1">
    <citation type="journal article" date="2016" name="Mol. Ecol. Resour.">
        <title>Evaluation of the impact of RNA preservation methods of spiders for de novo transcriptome assembly.</title>
        <authorList>
            <person name="Kono N."/>
            <person name="Nakamura H."/>
            <person name="Ito Y."/>
            <person name="Tomita M."/>
            <person name="Arakawa K."/>
        </authorList>
    </citation>
    <scope>NUCLEOTIDE SEQUENCE</scope>
    <source>
        <tissue evidence="1">Whole body</tissue>
    </source>
</reference>
<name>A0A2L2YLP6_PARTP</name>
<dbReference type="Gene3D" id="2.40.128.20">
    <property type="match status" value="1"/>
</dbReference>
<evidence type="ECO:0000313" key="1">
    <source>
        <dbReference type="EMBL" id="LAA09048.1"/>
    </source>
</evidence>
<dbReference type="SUPFAM" id="SSF50814">
    <property type="entry name" value="Lipocalins"/>
    <property type="match status" value="1"/>
</dbReference>
<sequence>MADIQASFKLVSSENYGEFLKEIGVIMVTRNLAETSYPTVEFKIEGDDYSI</sequence>